<dbReference type="Proteomes" id="UP000008068">
    <property type="component" value="Unassembled WGS sequence"/>
</dbReference>
<evidence type="ECO:0000256" key="7">
    <source>
        <dbReference type="ARBA" id="ARBA00023170"/>
    </source>
</evidence>
<keyword evidence="5" id="KW-0238">DNA-binding</keyword>
<gene>
    <name evidence="11" type="ORF">CAEBREN_07647</name>
</gene>
<dbReference type="InterPro" id="IPR035500">
    <property type="entry name" value="NHR-like_dom_sf"/>
</dbReference>
<dbReference type="eggNOG" id="KOG3575">
    <property type="taxonomic scope" value="Eukaryota"/>
</dbReference>
<keyword evidence="3" id="KW-0862">Zinc</keyword>
<keyword evidence="4" id="KW-0805">Transcription regulation</keyword>
<dbReference type="PANTHER" id="PTHR46587:SF1">
    <property type="entry name" value="NUCLEAR HORMONE RECEPTOR FAMILY-RELATED"/>
    <property type="match status" value="1"/>
</dbReference>
<evidence type="ECO:0000256" key="3">
    <source>
        <dbReference type="ARBA" id="ARBA00022833"/>
    </source>
</evidence>
<name>G0PBE3_CAEBE</name>
<sequence>MNSASLGTLPFNISGDSNMNPNIANMNYLASLPPTPSSPDQSSSQPSSSSSASPSSSNPICKICGGQCRSKKGVGSFICKSCREFFRTAVLNDYTFRCARIGRCDVDVDKIKKYQQCRACRMEKLLEFGLDPKDVLKNQRVKRPKEIKTPERKQPEPFCFAVPNVVEEPPRIKFGTDPIVQIQLLHTQWIFISFLTSCENGAHLLDLNEEMSNVAHAFNAMNLSSYEVRAMKSVLLFMMKGPDGTFSYQNNLDDSLEDLDRAVGPDSDRFGNILLLLGTIIWLPLAGIEKLFNATVVELIPKHV</sequence>
<dbReference type="EMBL" id="GL380209">
    <property type="protein sequence ID" value="EGT50460.1"/>
    <property type="molecule type" value="Genomic_DNA"/>
</dbReference>
<dbReference type="GO" id="GO:0003700">
    <property type="term" value="F:DNA-binding transcription factor activity"/>
    <property type="evidence" value="ECO:0007669"/>
    <property type="project" value="InterPro"/>
</dbReference>
<dbReference type="Gene3D" id="1.10.565.10">
    <property type="entry name" value="Retinoid X Receptor"/>
    <property type="match status" value="1"/>
</dbReference>
<protein>
    <recommendedName>
        <fullName evidence="10">Nuclear receptor domain-containing protein</fullName>
    </recommendedName>
</protein>
<evidence type="ECO:0000313" key="11">
    <source>
        <dbReference type="EMBL" id="EGT50460.1"/>
    </source>
</evidence>
<dbReference type="InterPro" id="IPR001628">
    <property type="entry name" value="Znf_hrmn_rcpt"/>
</dbReference>
<dbReference type="AlphaFoldDB" id="G0PBE3"/>
<accession>G0PBE3</accession>
<dbReference type="Pfam" id="PF00105">
    <property type="entry name" value="zf-C4"/>
    <property type="match status" value="1"/>
</dbReference>
<keyword evidence="12" id="KW-1185">Reference proteome</keyword>
<evidence type="ECO:0000256" key="8">
    <source>
        <dbReference type="ARBA" id="ARBA00023242"/>
    </source>
</evidence>
<dbReference type="PROSITE" id="PS51030">
    <property type="entry name" value="NUCLEAR_REC_DBD_2"/>
    <property type="match status" value="1"/>
</dbReference>
<dbReference type="GO" id="GO:0043565">
    <property type="term" value="F:sequence-specific DNA binding"/>
    <property type="evidence" value="ECO:0007669"/>
    <property type="project" value="InterPro"/>
</dbReference>
<keyword evidence="2" id="KW-0863">Zinc-finger</keyword>
<reference evidence="12" key="1">
    <citation type="submission" date="2011-07" db="EMBL/GenBank/DDBJ databases">
        <authorList>
            <consortium name="Caenorhabditis brenneri Sequencing and Analysis Consortium"/>
            <person name="Wilson R.K."/>
        </authorList>
    </citation>
    <scope>NUCLEOTIDE SEQUENCE [LARGE SCALE GENOMIC DNA]</scope>
    <source>
        <strain evidence="12">PB2801</strain>
    </source>
</reference>
<dbReference type="GO" id="GO:0008270">
    <property type="term" value="F:zinc ion binding"/>
    <property type="evidence" value="ECO:0007669"/>
    <property type="project" value="UniProtKB-KW"/>
</dbReference>
<organism evidence="12">
    <name type="scientific">Caenorhabditis brenneri</name>
    <name type="common">Nematode worm</name>
    <dbReference type="NCBI Taxonomy" id="135651"/>
    <lineage>
        <taxon>Eukaryota</taxon>
        <taxon>Metazoa</taxon>
        <taxon>Ecdysozoa</taxon>
        <taxon>Nematoda</taxon>
        <taxon>Chromadorea</taxon>
        <taxon>Rhabditida</taxon>
        <taxon>Rhabditina</taxon>
        <taxon>Rhabditomorpha</taxon>
        <taxon>Rhabditoidea</taxon>
        <taxon>Rhabditidae</taxon>
        <taxon>Peloderinae</taxon>
        <taxon>Caenorhabditis</taxon>
    </lineage>
</organism>
<evidence type="ECO:0000256" key="2">
    <source>
        <dbReference type="ARBA" id="ARBA00022771"/>
    </source>
</evidence>
<dbReference type="HOGENOM" id="CLU_880648_0_0_1"/>
<dbReference type="SUPFAM" id="SSF57716">
    <property type="entry name" value="Glucocorticoid receptor-like (DNA-binding domain)"/>
    <property type="match status" value="1"/>
</dbReference>
<keyword evidence="1" id="KW-0479">Metal-binding</keyword>
<evidence type="ECO:0000313" key="12">
    <source>
        <dbReference type="Proteomes" id="UP000008068"/>
    </source>
</evidence>
<dbReference type="InParanoid" id="G0PBE3"/>
<keyword evidence="6" id="KW-0804">Transcription</keyword>
<evidence type="ECO:0000256" key="5">
    <source>
        <dbReference type="ARBA" id="ARBA00023125"/>
    </source>
</evidence>
<evidence type="ECO:0000256" key="1">
    <source>
        <dbReference type="ARBA" id="ARBA00022723"/>
    </source>
</evidence>
<evidence type="ECO:0000256" key="4">
    <source>
        <dbReference type="ARBA" id="ARBA00023015"/>
    </source>
</evidence>
<feature type="domain" description="Nuclear receptor" evidence="10">
    <location>
        <begin position="58"/>
        <end position="137"/>
    </location>
</feature>
<keyword evidence="8" id="KW-0539">Nucleus</keyword>
<evidence type="ECO:0000256" key="9">
    <source>
        <dbReference type="SAM" id="MobiDB-lite"/>
    </source>
</evidence>
<feature type="region of interest" description="Disordered" evidence="9">
    <location>
        <begin position="25"/>
        <end position="58"/>
    </location>
</feature>
<evidence type="ECO:0000259" key="10">
    <source>
        <dbReference type="PROSITE" id="PS51030"/>
    </source>
</evidence>
<dbReference type="InterPro" id="IPR013088">
    <property type="entry name" value="Znf_NHR/GATA"/>
</dbReference>
<dbReference type="SMART" id="SM00399">
    <property type="entry name" value="ZnF_C4"/>
    <property type="match status" value="1"/>
</dbReference>
<keyword evidence="7" id="KW-0675">Receptor</keyword>
<dbReference type="OrthoDB" id="10307048at2759"/>
<evidence type="ECO:0000256" key="6">
    <source>
        <dbReference type="ARBA" id="ARBA00023163"/>
    </source>
</evidence>
<feature type="compositionally biased region" description="Low complexity" evidence="9">
    <location>
        <begin position="38"/>
        <end position="58"/>
    </location>
</feature>
<dbReference type="Gene3D" id="3.30.50.10">
    <property type="entry name" value="Erythroid Transcription Factor GATA-1, subunit A"/>
    <property type="match status" value="1"/>
</dbReference>
<proteinExistence type="predicted"/>
<dbReference type="STRING" id="135651.G0PBE3"/>
<dbReference type="PANTHER" id="PTHR46587">
    <property type="entry name" value="NUCLEAR HORMONE RECEPTOR FAMILY"/>
    <property type="match status" value="1"/>
</dbReference>
<dbReference type="SUPFAM" id="SSF48508">
    <property type="entry name" value="Nuclear receptor ligand-binding domain"/>
    <property type="match status" value="1"/>
</dbReference>